<evidence type="ECO:0000256" key="1">
    <source>
        <dbReference type="SAM" id="MobiDB-lite"/>
    </source>
</evidence>
<proteinExistence type="predicted"/>
<protein>
    <submittedName>
        <fullName evidence="2">Uncharacterized protein</fullName>
    </submittedName>
</protein>
<dbReference type="AlphaFoldDB" id="A0A9P1IR47"/>
<evidence type="ECO:0000313" key="2">
    <source>
        <dbReference type="EMBL" id="CAI5449586.1"/>
    </source>
</evidence>
<organism evidence="2 3">
    <name type="scientific">Caenorhabditis angaria</name>
    <dbReference type="NCBI Taxonomy" id="860376"/>
    <lineage>
        <taxon>Eukaryota</taxon>
        <taxon>Metazoa</taxon>
        <taxon>Ecdysozoa</taxon>
        <taxon>Nematoda</taxon>
        <taxon>Chromadorea</taxon>
        <taxon>Rhabditida</taxon>
        <taxon>Rhabditina</taxon>
        <taxon>Rhabditomorpha</taxon>
        <taxon>Rhabditoidea</taxon>
        <taxon>Rhabditidae</taxon>
        <taxon>Peloderinae</taxon>
        <taxon>Caenorhabditis</taxon>
    </lineage>
</organism>
<gene>
    <name evidence="2" type="ORF">CAMP_LOCUS12223</name>
</gene>
<sequence>MNERWEKGIVVGISNECYYVASRNEEYFLRKNSTEHSFKIGDCMDFTFGIVDTSNGQTHRGIVLKHERCAQFVEWKLLRTKNAAILKSDIIEVTVENHPYSKRPVRCVRTKFLEKVYDSDVDVDRKTHGLTDSDLLNMKAVAIRVTNAEKKYFWAILGCERKLNESLQNFTSDRNMLEGIVLKLPTKPGYDTIYVWVPGRRRSLVLSPSARGNQPREKFLGNWISFSVSPGVCEIDANSNIQIIDDILPTRFHSNSFEVRVDVSFEYNCDRRIRVPELKSRDCGIVVDTSGTLERYNRLRNFADRAWVYTFPYDLSRDIRFVLSEKQNEWDRFDERDYEYSGFGTSREPRNQFYDENLNEQRRATPNSDVDSWDREDDLESRKEKTGFFNREKSRYDNSDLRKRDDSNSIPSTSRSFEESQSIRNNLTKLKKKYDYLTENDMEIPEKLIEELKKARIEEQNSAKIKNFNYDDFDENHSRISEIRKQRELAKIEIDGEELRKYKKLVTLFRDMMSSEKVCDEMRKFDERSMKNINRLIFEL</sequence>
<keyword evidence="3" id="KW-1185">Reference proteome</keyword>
<accession>A0A9P1IR47</accession>
<name>A0A9P1IR47_9PELO</name>
<feature type="region of interest" description="Disordered" evidence="1">
    <location>
        <begin position="399"/>
        <end position="421"/>
    </location>
</feature>
<dbReference type="Proteomes" id="UP001152747">
    <property type="component" value="Unassembled WGS sequence"/>
</dbReference>
<feature type="region of interest" description="Disordered" evidence="1">
    <location>
        <begin position="357"/>
        <end position="378"/>
    </location>
</feature>
<evidence type="ECO:0000313" key="3">
    <source>
        <dbReference type="Proteomes" id="UP001152747"/>
    </source>
</evidence>
<feature type="compositionally biased region" description="Polar residues" evidence="1">
    <location>
        <begin position="408"/>
        <end position="421"/>
    </location>
</feature>
<comment type="caution">
    <text evidence="2">The sequence shown here is derived from an EMBL/GenBank/DDBJ whole genome shotgun (WGS) entry which is preliminary data.</text>
</comment>
<reference evidence="2" key="1">
    <citation type="submission" date="2022-11" db="EMBL/GenBank/DDBJ databases">
        <authorList>
            <person name="Kikuchi T."/>
        </authorList>
    </citation>
    <scope>NUCLEOTIDE SEQUENCE</scope>
    <source>
        <strain evidence="2">PS1010</strain>
    </source>
</reference>
<dbReference type="EMBL" id="CANHGI010000004">
    <property type="protein sequence ID" value="CAI5449586.1"/>
    <property type="molecule type" value="Genomic_DNA"/>
</dbReference>